<sequence>MAETTYVCLLSHVASLLGEELDLLEAIVSNDDNLTYGNIVSVQVGQDNYQTALTDDGIDELRDMLMSARVSIEQWHSFLEDFVDDPDIIERVKNIPLR</sequence>
<reference evidence="1 2" key="1">
    <citation type="submission" date="2015-09" db="EMBL/GenBank/DDBJ databases">
        <authorList>
            <consortium name="Swine Surveillance"/>
        </authorList>
    </citation>
    <scope>NUCLEOTIDE SEQUENCE [LARGE SCALE GENOMIC DNA]</scope>
    <source>
        <strain evidence="1 2">CECT 7648</strain>
    </source>
</reference>
<proteinExistence type="predicted"/>
<name>A0A0P1GIT0_9RHOB</name>
<organism evidence="1 2">
    <name type="scientific">Tropicibacter naphthalenivorans</name>
    <dbReference type="NCBI Taxonomy" id="441103"/>
    <lineage>
        <taxon>Bacteria</taxon>
        <taxon>Pseudomonadati</taxon>
        <taxon>Pseudomonadota</taxon>
        <taxon>Alphaproteobacteria</taxon>
        <taxon>Rhodobacterales</taxon>
        <taxon>Roseobacteraceae</taxon>
        <taxon>Tropicibacter</taxon>
    </lineage>
</organism>
<evidence type="ECO:0000313" key="2">
    <source>
        <dbReference type="Proteomes" id="UP000054935"/>
    </source>
</evidence>
<evidence type="ECO:0000313" key="1">
    <source>
        <dbReference type="EMBL" id="CUH81898.1"/>
    </source>
</evidence>
<gene>
    <name evidence="1" type="ORF">TRN7648_03702</name>
</gene>
<dbReference type="EMBL" id="CYSE01000009">
    <property type="protein sequence ID" value="CUH81898.1"/>
    <property type="molecule type" value="Genomic_DNA"/>
</dbReference>
<dbReference type="STRING" id="441103.TRN7648_03702"/>
<dbReference type="RefSeq" id="WP_058249073.1">
    <property type="nucleotide sequence ID" value="NZ_CYSE01000009.1"/>
</dbReference>
<dbReference type="AlphaFoldDB" id="A0A0P1GIT0"/>
<dbReference type="Proteomes" id="UP000054935">
    <property type="component" value="Unassembled WGS sequence"/>
</dbReference>
<keyword evidence="2" id="KW-1185">Reference proteome</keyword>
<dbReference type="OrthoDB" id="8081994at2"/>
<protein>
    <submittedName>
        <fullName evidence="1">Uncharacterized protein</fullName>
    </submittedName>
</protein>
<accession>A0A0P1GIT0</accession>